<feature type="transmembrane region" description="Helical" evidence="1">
    <location>
        <begin position="291"/>
        <end position="314"/>
    </location>
</feature>
<name>A0ABW6IKD6_9CYAN</name>
<organism evidence="3 4">
    <name type="scientific">Almyronema epifaneia S1</name>
    <dbReference type="NCBI Taxonomy" id="2991925"/>
    <lineage>
        <taxon>Bacteria</taxon>
        <taxon>Bacillati</taxon>
        <taxon>Cyanobacteriota</taxon>
        <taxon>Cyanophyceae</taxon>
        <taxon>Nodosilineales</taxon>
        <taxon>Nodosilineaceae</taxon>
        <taxon>Almyronema</taxon>
        <taxon>Almyronema epifaneia</taxon>
    </lineage>
</organism>
<feature type="transmembrane region" description="Helical" evidence="1">
    <location>
        <begin position="154"/>
        <end position="174"/>
    </location>
</feature>
<dbReference type="GO" id="GO:0016787">
    <property type="term" value="F:hydrolase activity"/>
    <property type="evidence" value="ECO:0007669"/>
    <property type="project" value="UniProtKB-KW"/>
</dbReference>
<keyword evidence="3" id="KW-0378">Hydrolase</keyword>
<feature type="domain" description="CAAX prenyl protease 2/Lysostaphin resistance protein A-like" evidence="2">
    <location>
        <begin position="164"/>
        <end position="261"/>
    </location>
</feature>
<dbReference type="RefSeq" id="WP_377968294.1">
    <property type="nucleotide sequence ID" value="NZ_JBHZOL010000129.1"/>
</dbReference>
<accession>A0ABW6IKD6</accession>
<keyword evidence="1" id="KW-0812">Transmembrane</keyword>
<feature type="transmembrane region" description="Helical" evidence="1">
    <location>
        <begin position="35"/>
        <end position="55"/>
    </location>
</feature>
<feature type="transmembrane region" description="Helical" evidence="1">
    <location>
        <begin position="265"/>
        <end position="285"/>
    </location>
</feature>
<protein>
    <submittedName>
        <fullName evidence="3">CPBP family intramembrane glutamic endopeptidase</fullName>
        <ecNumber evidence="3">3.4.-.-</ecNumber>
    </submittedName>
</protein>
<feature type="transmembrane region" description="Helical" evidence="1">
    <location>
        <begin position="125"/>
        <end position="148"/>
    </location>
</feature>
<gene>
    <name evidence="3" type="ORF">ACFVKH_20570</name>
</gene>
<dbReference type="InterPro" id="IPR003675">
    <property type="entry name" value="Rce1/LyrA-like_dom"/>
</dbReference>
<evidence type="ECO:0000259" key="2">
    <source>
        <dbReference type="Pfam" id="PF02517"/>
    </source>
</evidence>
<keyword evidence="1" id="KW-1133">Transmembrane helix</keyword>
<dbReference type="EC" id="3.4.-.-" evidence="3"/>
<evidence type="ECO:0000313" key="3">
    <source>
        <dbReference type="EMBL" id="MFE4108676.1"/>
    </source>
</evidence>
<proteinExistence type="predicted"/>
<keyword evidence="1" id="KW-0472">Membrane</keyword>
<keyword evidence="4" id="KW-1185">Reference proteome</keyword>
<evidence type="ECO:0000313" key="4">
    <source>
        <dbReference type="Proteomes" id="UP001600165"/>
    </source>
</evidence>
<sequence length="332" mass="36541">MKMQNTERKKEIIAEAKKVTYVEAARWGKHRGWRYVLGLVVIFFVGLVVNGITVPRVAFLLGGQEALAAINRLDYAALGLVGGFVAFRASFLFFLAGILIAVPLIHQRHPRTLVTAREKISWRRVGHGFVAWFVPVWLIAGLGQYFFYPDTFSFNFDLTTFALFVPIALIVVAIQTTTEELFFRGYIVQGASIVWSNRVFLALVPAVIFALAHLLNPEASAGGWLTVFINYFLVPGLVWTVVSLIDGTTELAIGVHFANNIGGNLLMGVAGSAVTGSAVTAPTLFTVSKFHATYTALSMLVVVPVFLAIAYKVFKPDGVSEPISQSYRHERR</sequence>
<feature type="transmembrane region" description="Helical" evidence="1">
    <location>
        <begin position="195"/>
        <end position="215"/>
    </location>
</feature>
<feature type="transmembrane region" description="Helical" evidence="1">
    <location>
        <begin position="221"/>
        <end position="245"/>
    </location>
</feature>
<feature type="transmembrane region" description="Helical" evidence="1">
    <location>
        <begin position="75"/>
        <end position="105"/>
    </location>
</feature>
<reference evidence="3 4" key="1">
    <citation type="submission" date="2024-10" db="EMBL/GenBank/DDBJ databases">
        <authorList>
            <person name="Ratan Roy A."/>
            <person name="Morales Sandoval P.H."/>
            <person name="De Los Santos Villalobos S."/>
            <person name="Chakraborty S."/>
            <person name="Mukherjee J."/>
        </authorList>
    </citation>
    <scope>NUCLEOTIDE SEQUENCE [LARGE SCALE GENOMIC DNA]</scope>
    <source>
        <strain evidence="3 4">S1</strain>
    </source>
</reference>
<dbReference type="EMBL" id="JBHZOL010000129">
    <property type="protein sequence ID" value="MFE4108676.1"/>
    <property type="molecule type" value="Genomic_DNA"/>
</dbReference>
<evidence type="ECO:0000256" key="1">
    <source>
        <dbReference type="SAM" id="Phobius"/>
    </source>
</evidence>
<dbReference type="Proteomes" id="UP001600165">
    <property type="component" value="Unassembled WGS sequence"/>
</dbReference>
<comment type="caution">
    <text evidence="3">The sequence shown here is derived from an EMBL/GenBank/DDBJ whole genome shotgun (WGS) entry which is preliminary data.</text>
</comment>
<dbReference type="Pfam" id="PF02517">
    <property type="entry name" value="Rce1-like"/>
    <property type="match status" value="1"/>
</dbReference>